<feature type="compositionally biased region" description="Basic and acidic residues" evidence="1">
    <location>
        <begin position="184"/>
        <end position="202"/>
    </location>
</feature>
<feature type="region of interest" description="Disordered" evidence="1">
    <location>
        <begin position="1"/>
        <end position="300"/>
    </location>
</feature>
<evidence type="ECO:0000256" key="1">
    <source>
        <dbReference type="SAM" id="MobiDB-lite"/>
    </source>
</evidence>
<dbReference type="GO" id="GO:0008800">
    <property type="term" value="F:beta-lactamase activity"/>
    <property type="evidence" value="ECO:0007669"/>
    <property type="project" value="UniProtKB-EC"/>
</dbReference>
<reference evidence="2" key="1">
    <citation type="submission" date="2020-02" db="EMBL/GenBank/DDBJ databases">
        <authorList>
            <person name="Meier V. D."/>
        </authorList>
    </citation>
    <scope>NUCLEOTIDE SEQUENCE</scope>
    <source>
        <strain evidence="2">AVDCRST_MAG68</strain>
    </source>
</reference>
<feature type="compositionally biased region" description="Basic residues" evidence="1">
    <location>
        <begin position="157"/>
        <end position="167"/>
    </location>
</feature>
<organism evidence="2">
    <name type="scientific">uncultured Gemmatimonadota bacterium</name>
    <dbReference type="NCBI Taxonomy" id="203437"/>
    <lineage>
        <taxon>Bacteria</taxon>
        <taxon>Pseudomonadati</taxon>
        <taxon>Gemmatimonadota</taxon>
        <taxon>environmental samples</taxon>
    </lineage>
</organism>
<feature type="compositionally biased region" description="Basic residues" evidence="1">
    <location>
        <begin position="203"/>
        <end position="213"/>
    </location>
</feature>
<dbReference type="EMBL" id="CADCTW010000129">
    <property type="protein sequence ID" value="CAA9333902.1"/>
    <property type="molecule type" value="Genomic_DNA"/>
</dbReference>
<feature type="compositionally biased region" description="Low complexity" evidence="1">
    <location>
        <begin position="260"/>
        <end position="271"/>
    </location>
</feature>
<gene>
    <name evidence="2" type="ORF">AVDCRST_MAG68-2576</name>
</gene>
<feature type="compositionally biased region" description="Basic residues" evidence="1">
    <location>
        <begin position="272"/>
        <end position="300"/>
    </location>
</feature>
<feature type="compositionally biased region" description="Basic and acidic residues" evidence="1">
    <location>
        <begin position="58"/>
        <end position="74"/>
    </location>
</feature>
<protein>
    <submittedName>
        <fullName evidence="2">Beta-lactamase</fullName>
        <ecNumber evidence="2">3.5.2.6</ecNumber>
    </submittedName>
</protein>
<evidence type="ECO:0000313" key="2">
    <source>
        <dbReference type="EMBL" id="CAA9333902.1"/>
    </source>
</evidence>
<proteinExistence type="predicted"/>
<feature type="compositionally biased region" description="Basic residues" evidence="1">
    <location>
        <begin position="114"/>
        <end position="132"/>
    </location>
</feature>
<keyword evidence="2" id="KW-0378">Hydrolase</keyword>
<dbReference type="AlphaFoldDB" id="A0A6J4LIT3"/>
<sequence>AQTLSRAPPGPLRLRTGGARSCRAGAGGGGQIDHPARGGGHGGGLGGVPGPGDGGLAADRRAQADARGQHHEGAGDAGALPPRRRGRAAHGRGGARAQRVPQHRRREQLPAQPRGRRGHHALRARGPGRAHARAGGADDHALQQPGHQPPDRPRPAVPHRHHARRPGRGADPRAARGGRRPRLPRRDEQLGDGLRADAPDGGHRRRARRVARRHAGDAGGAGAAGVPRDDPRRAAGRGALRQQDGEHHPHRPRRGGGVPPGARAVRAGGAHPRLRGRGRGRGHGTRHLPRRVPRRHGAAL</sequence>
<feature type="compositionally biased region" description="Low complexity" evidence="1">
    <location>
        <begin position="15"/>
        <end position="24"/>
    </location>
</feature>
<name>A0A6J4LIT3_9BACT</name>
<feature type="non-terminal residue" evidence="2">
    <location>
        <position position="300"/>
    </location>
</feature>
<accession>A0A6J4LIT3</accession>
<feature type="non-terminal residue" evidence="2">
    <location>
        <position position="1"/>
    </location>
</feature>
<feature type="compositionally biased region" description="Gly residues" evidence="1">
    <location>
        <begin position="25"/>
        <end position="55"/>
    </location>
</feature>
<dbReference type="EC" id="3.5.2.6" evidence="2"/>